<dbReference type="InterPro" id="IPR013767">
    <property type="entry name" value="PAS_fold"/>
</dbReference>
<dbReference type="InterPro" id="IPR036097">
    <property type="entry name" value="HisK_dim/P_sf"/>
</dbReference>
<dbReference type="RefSeq" id="WP_268076806.1">
    <property type="nucleotide sequence ID" value="NZ_CP109967.1"/>
</dbReference>
<evidence type="ECO:0000259" key="17">
    <source>
        <dbReference type="PROSITE" id="PS50112"/>
    </source>
</evidence>
<dbReference type="InterPro" id="IPR048760">
    <property type="entry name" value="VP0354-like_sensor_dom"/>
</dbReference>
<evidence type="ECO:0000259" key="15">
    <source>
        <dbReference type="PROSITE" id="PS50109"/>
    </source>
</evidence>
<keyword evidence="11 14" id="KW-1133">Transmembrane helix</keyword>
<comment type="caution">
    <text evidence="13">Lacks conserved residue(s) required for the propagation of feature annotation.</text>
</comment>
<evidence type="ECO:0000256" key="11">
    <source>
        <dbReference type="ARBA" id="ARBA00022989"/>
    </source>
</evidence>
<keyword evidence="4" id="KW-1003">Cell membrane</keyword>
<keyword evidence="7 14" id="KW-0812">Transmembrane</keyword>
<keyword evidence="8" id="KW-0547">Nucleotide-binding</keyword>
<dbReference type="Pfam" id="PF02518">
    <property type="entry name" value="HATPase_c"/>
    <property type="match status" value="1"/>
</dbReference>
<dbReference type="PANTHER" id="PTHR45339">
    <property type="entry name" value="HYBRID SIGNAL TRANSDUCTION HISTIDINE KINASE J"/>
    <property type="match status" value="1"/>
</dbReference>
<dbReference type="Pfam" id="PF21623">
    <property type="entry name" value="HK_sensor_dom_bact"/>
    <property type="match status" value="1"/>
</dbReference>
<dbReference type="PROSITE" id="PS50109">
    <property type="entry name" value="HIS_KIN"/>
    <property type="match status" value="1"/>
</dbReference>
<keyword evidence="12" id="KW-0902">Two-component regulatory system</keyword>
<keyword evidence="10 18" id="KW-0067">ATP-binding</keyword>
<gene>
    <name evidence="18" type="ORF">OLW01_17565</name>
</gene>
<keyword evidence="9" id="KW-0418">Kinase</keyword>
<feature type="domain" description="Histidine kinase" evidence="15">
    <location>
        <begin position="522"/>
        <end position="743"/>
    </location>
</feature>
<dbReference type="InterPro" id="IPR036890">
    <property type="entry name" value="HATPase_C_sf"/>
</dbReference>
<evidence type="ECO:0000256" key="9">
    <source>
        <dbReference type="ARBA" id="ARBA00022777"/>
    </source>
</evidence>
<dbReference type="InterPro" id="IPR003594">
    <property type="entry name" value="HATPase_dom"/>
</dbReference>
<dbReference type="Pfam" id="PF00989">
    <property type="entry name" value="PAS"/>
    <property type="match status" value="1"/>
</dbReference>
<keyword evidence="19" id="KW-1185">Reference proteome</keyword>
<dbReference type="Gene3D" id="3.40.50.2300">
    <property type="match status" value="2"/>
</dbReference>
<dbReference type="PRINTS" id="PR00344">
    <property type="entry name" value="BCTRLSENSOR"/>
</dbReference>
<keyword evidence="6" id="KW-0808">Transferase</keyword>
<feature type="domain" description="Response regulatory" evidence="16">
    <location>
        <begin position="903"/>
        <end position="1026"/>
    </location>
</feature>
<dbReference type="InterPro" id="IPR035965">
    <property type="entry name" value="PAS-like_dom_sf"/>
</dbReference>
<comment type="subcellular location">
    <subcellularLocation>
        <location evidence="2">Cell membrane</location>
        <topology evidence="2">Multi-pass membrane protein</topology>
    </subcellularLocation>
</comment>
<dbReference type="Proteomes" id="UP001163726">
    <property type="component" value="Plasmid pCadTS8_2"/>
</dbReference>
<evidence type="ECO:0000256" key="5">
    <source>
        <dbReference type="ARBA" id="ARBA00022553"/>
    </source>
</evidence>
<evidence type="ECO:0000256" key="8">
    <source>
        <dbReference type="ARBA" id="ARBA00022741"/>
    </source>
</evidence>
<evidence type="ECO:0000256" key="13">
    <source>
        <dbReference type="PROSITE-ProRule" id="PRU00169"/>
    </source>
</evidence>
<geneLocation type="plasmid" evidence="18 19">
    <name>pCadTS8_2</name>
</geneLocation>
<evidence type="ECO:0000313" key="18">
    <source>
        <dbReference type="EMBL" id="WAJ72089.1"/>
    </source>
</evidence>
<keyword evidence="5 13" id="KW-0597">Phosphoprotein</keyword>
<dbReference type="InterPro" id="IPR004358">
    <property type="entry name" value="Sig_transdc_His_kin-like_C"/>
</dbReference>
<sequence length="1036" mass="116414">MLITSKTSSLRHFFAGAIAFSTLISAILLFFLINQVKQDVTKEVQHEMQTQLDMRKDQLEQELFRARQYARFLKILPPISGIIRATENQGVDPKNKTAISIWHKRLETIFKGFLLNYPNVAQIRYIGAADNGRELIRLDRKIDGIHIIKDEDMQQKGNKNYFIETSQLKPSQTYISDLELNQEFNQVEYPYWPTFRSSMPVYDSNKNFFGLVVINFNADDMLNQLKSELPDYLSMYLLNKDDQFIIHPNSQFDFGFNLNQPATWQSQFSTLQNQDSALTKVIQQQTQQPWYILSRHIELDNYINGRQLKVIVALSDEKLNQLIYQRAQNSVISVSIIYLVIIILLMFYQTNIRNSINLNATQAKHAAIIDSSSDAIISMDNKGIIKAWNHAAVTIFGNRITLESSTSLVDLTHADSHTGPLVDGIKAIQDGEKQASFEQSITTDNNIHRIIAVTLSPIYLNGKLKGIAAIIRDITEQKDNENKIQSLNSSLEQQVLERTQELEIARNEAVSANHAKSSFVANMSHEIRTPMNGIYGMLKLIKQDPLTERQQNYLKMAELSASNLTALINDILDFSKIEAGKLDLEEVEFNVLNVLSELAVSMALKIQEKGIEFVFDAADIEQQIVIGDYHRLQQILINLINNATKFTDQGEIVLSASSKIIDAKTVEFICSVKDTGIGISADKQALLFNSFSQADNSTTRKYGGTGLGLSITRQLCELMNGDIELHSVEGKGSTFTFSLKLKRADKPKLAEIPTLNISNLAFVLIDQNESSRQAISELLKSWHAVVFDFTDLDSAAKQLEKQADYEFVVLNQNALDTTKTKQLQQLLVKQTKPIASIVMTDQNKRIQKISDIQSNNLFNIGKPVVPAELSKVIGKLLKSQSDETKLIQQNPLASQNTQYQGLSILIVDDNEINQAVAAGILDSWQLDIKLANHGEDAIAQLIQLADKNPPLLILMDCQMPLLDGYSATEQIRNGAAGELYKGIPIIAMTASAMAGDREKCLNSGMNDYLTKPINAAELEKKVQTWLNIARKRQNCD</sequence>
<dbReference type="InterPro" id="IPR029151">
    <property type="entry name" value="Sensor-like_sf"/>
</dbReference>
<dbReference type="SMART" id="SM00388">
    <property type="entry name" value="HisKA"/>
    <property type="match status" value="1"/>
</dbReference>
<evidence type="ECO:0000259" key="16">
    <source>
        <dbReference type="PROSITE" id="PS50110"/>
    </source>
</evidence>
<dbReference type="InterPro" id="IPR011006">
    <property type="entry name" value="CheY-like_superfamily"/>
</dbReference>
<dbReference type="InterPro" id="IPR005467">
    <property type="entry name" value="His_kinase_dom"/>
</dbReference>
<dbReference type="PROSITE" id="PS50110">
    <property type="entry name" value="RESPONSE_REGULATORY"/>
    <property type="match status" value="2"/>
</dbReference>
<dbReference type="PANTHER" id="PTHR45339:SF1">
    <property type="entry name" value="HYBRID SIGNAL TRANSDUCTION HISTIDINE KINASE J"/>
    <property type="match status" value="1"/>
</dbReference>
<dbReference type="SMART" id="SM00448">
    <property type="entry name" value="REC"/>
    <property type="match status" value="1"/>
</dbReference>
<evidence type="ECO:0000256" key="14">
    <source>
        <dbReference type="SAM" id="Phobius"/>
    </source>
</evidence>
<proteinExistence type="predicted"/>
<dbReference type="EC" id="2.7.13.3" evidence="3"/>
<dbReference type="SMART" id="SM00387">
    <property type="entry name" value="HATPase_c"/>
    <property type="match status" value="1"/>
</dbReference>
<evidence type="ECO:0000256" key="12">
    <source>
        <dbReference type="ARBA" id="ARBA00023012"/>
    </source>
</evidence>
<dbReference type="Pfam" id="PF00512">
    <property type="entry name" value="HisKA"/>
    <property type="match status" value="1"/>
</dbReference>
<dbReference type="Gene3D" id="1.10.287.130">
    <property type="match status" value="1"/>
</dbReference>
<evidence type="ECO:0000256" key="6">
    <source>
        <dbReference type="ARBA" id="ARBA00022679"/>
    </source>
</evidence>
<dbReference type="Gene3D" id="3.30.565.10">
    <property type="entry name" value="Histidine kinase-like ATPase, C-terminal domain"/>
    <property type="match status" value="1"/>
</dbReference>
<dbReference type="EMBL" id="CP109967">
    <property type="protein sequence ID" value="WAJ72089.1"/>
    <property type="molecule type" value="Genomic_DNA"/>
</dbReference>
<dbReference type="SUPFAM" id="SSF47384">
    <property type="entry name" value="Homodimeric domain of signal transducing histidine kinase"/>
    <property type="match status" value="1"/>
</dbReference>
<dbReference type="InterPro" id="IPR000014">
    <property type="entry name" value="PAS"/>
</dbReference>
<evidence type="ECO:0000256" key="10">
    <source>
        <dbReference type="ARBA" id="ARBA00022840"/>
    </source>
</evidence>
<feature type="modified residue" description="4-aspartylphosphate" evidence="13">
    <location>
        <position position="956"/>
    </location>
</feature>
<dbReference type="SUPFAM" id="SSF103190">
    <property type="entry name" value="Sensory domain-like"/>
    <property type="match status" value="1"/>
</dbReference>
<dbReference type="Pfam" id="PF00072">
    <property type="entry name" value="Response_reg"/>
    <property type="match status" value="1"/>
</dbReference>
<feature type="transmembrane region" description="Helical" evidence="14">
    <location>
        <begin position="330"/>
        <end position="348"/>
    </location>
</feature>
<organism evidence="18 19">
    <name type="scientific">Catenovulum adriaticum</name>
    <dbReference type="NCBI Taxonomy" id="2984846"/>
    <lineage>
        <taxon>Bacteria</taxon>
        <taxon>Pseudomonadati</taxon>
        <taxon>Pseudomonadota</taxon>
        <taxon>Gammaproteobacteria</taxon>
        <taxon>Alteromonadales</taxon>
        <taxon>Alteromonadaceae</taxon>
        <taxon>Catenovulum</taxon>
    </lineage>
</organism>
<comment type="catalytic activity">
    <reaction evidence="1">
        <text>ATP + protein L-histidine = ADP + protein N-phospho-L-histidine.</text>
        <dbReference type="EC" id="2.7.13.3"/>
    </reaction>
</comment>
<dbReference type="Gene3D" id="3.30.450.20">
    <property type="entry name" value="PAS domain"/>
    <property type="match status" value="2"/>
</dbReference>
<dbReference type="SUPFAM" id="SSF55785">
    <property type="entry name" value="PYP-like sensor domain (PAS domain)"/>
    <property type="match status" value="1"/>
</dbReference>
<dbReference type="CDD" id="cd16922">
    <property type="entry name" value="HATPase_EvgS-ArcB-TorS-like"/>
    <property type="match status" value="1"/>
</dbReference>
<dbReference type="PROSITE" id="PS50112">
    <property type="entry name" value="PAS"/>
    <property type="match status" value="1"/>
</dbReference>
<dbReference type="CDD" id="cd17546">
    <property type="entry name" value="REC_hyHK_CKI1_RcsC-like"/>
    <property type="match status" value="1"/>
</dbReference>
<feature type="domain" description="Response regulatory" evidence="16">
    <location>
        <begin position="761"/>
        <end position="877"/>
    </location>
</feature>
<evidence type="ECO:0000256" key="2">
    <source>
        <dbReference type="ARBA" id="ARBA00004651"/>
    </source>
</evidence>
<evidence type="ECO:0000313" key="19">
    <source>
        <dbReference type="Proteomes" id="UP001163726"/>
    </source>
</evidence>
<evidence type="ECO:0000256" key="4">
    <source>
        <dbReference type="ARBA" id="ARBA00022475"/>
    </source>
</evidence>
<dbReference type="GO" id="GO:0005524">
    <property type="term" value="F:ATP binding"/>
    <property type="evidence" value="ECO:0007669"/>
    <property type="project" value="UniProtKB-KW"/>
</dbReference>
<feature type="domain" description="PAS" evidence="17">
    <location>
        <begin position="361"/>
        <end position="397"/>
    </location>
</feature>
<reference evidence="18" key="1">
    <citation type="submission" date="2022-10" db="EMBL/GenBank/DDBJ databases">
        <title>Catenovulum adriacola sp. nov. isolated in the Harbour of Susak.</title>
        <authorList>
            <person name="Schoch T."/>
            <person name="Reich S.J."/>
            <person name="Stoeferle S."/>
            <person name="Flaiz M."/>
            <person name="Kazda M."/>
            <person name="Riedel C.U."/>
            <person name="Duerre P."/>
        </authorList>
    </citation>
    <scope>NUCLEOTIDE SEQUENCE</scope>
    <source>
        <strain evidence="18">TS8</strain>
        <plasmid evidence="18">pCadTS8_2</plasmid>
    </source>
</reference>
<dbReference type="SUPFAM" id="SSF52172">
    <property type="entry name" value="CheY-like"/>
    <property type="match status" value="2"/>
</dbReference>
<feature type="transmembrane region" description="Helical" evidence="14">
    <location>
        <begin position="12"/>
        <end position="33"/>
    </location>
</feature>
<keyword evidence="14" id="KW-0472">Membrane</keyword>
<dbReference type="InterPro" id="IPR003661">
    <property type="entry name" value="HisK_dim/P_dom"/>
</dbReference>
<dbReference type="CDD" id="cd00082">
    <property type="entry name" value="HisKA"/>
    <property type="match status" value="1"/>
</dbReference>
<name>A0ABY7ARC9_9ALTE</name>
<evidence type="ECO:0000256" key="7">
    <source>
        <dbReference type="ARBA" id="ARBA00022692"/>
    </source>
</evidence>
<dbReference type="InterPro" id="IPR001789">
    <property type="entry name" value="Sig_transdc_resp-reg_receiver"/>
</dbReference>
<dbReference type="SUPFAM" id="SSF55874">
    <property type="entry name" value="ATPase domain of HSP90 chaperone/DNA topoisomerase II/histidine kinase"/>
    <property type="match status" value="1"/>
</dbReference>
<accession>A0ABY7ARC9</accession>
<protein>
    <recommendedName>
        <fullName evidence="3">histidine kinase</fullName>
        <ecNumber evidence="3">2.7.13.3</ecNumber>
    </recommendedName>
</protein>
<dbReference type="CDD" id="cd00130">
    <property type="entry name" value="PAS"/>
    <property type="match status" value="1"/>
</dbReference>
<dbReference type="NCBIfam" id="TIGR00229">
    <property type="entry name" value="sensory_box"/>
    <property type="match status" value="1"/>
</dbReference>
<evidence type="ECO:0000256" key="3">
    <source>
        <dbReference type="ARBA" id="ARBA00012438"/>
    </source>
</evidence>
<evidence type="ECO:0000256" key="1">
    <source>
        <dbReference type="ARBA" id="ARBA00000085"/>
    </source>
</evidence>
<keyword evidence="18" id="KW-0614">Plasmid</keyword>